<proteinExistence type="predicted"/>
<reference evidence="1 2" key="1">
    <citation type="submission" date="2023-01" db="EMBL/GenBank/DDBJ databases">
        <title>Analysis of 21 Apiospora genomes using comparative genomics revels a genus with tremendous synthesis potential of carbohydrate active enzymes and secondary metabolites.</title>
        <authorList>
            <person name="Sorensen T."/>
        </authorList>
    </citation>
    <scope>NUCLEOTIDE SEQUENCE [LARGE SCALE GENOMIC DNA]</scope>
    <source>
        <strain evidence="1 2">CBS 117206</strain>
    </source>
</reference>
<accession>A0AAW0QNF3</accession>
<gene>
    <name evidence="1" type="ORF">PG999_007665</name>
</gene>
<name>A0AAW0QNF3_9PEZI</name>
<evidence type="ECO:0000313" key="2">
    <source>
        <dbReference type="Proteomes" id="UP001392437"/>
    </source>
</evidence>
<protein>
    <submittedName>
        <fullName evidence="1">Uncharacterized protein</fullName>
    </submittedName>
</protein>
<dbReference type="AlphaFoldDB" id="A0AAW0QNF3"/>
<dbReference type="EMBL" id="JAQQWP010000007">
    <property type="protein sequence ID" value="KAK8109528.1"/>
    <property type="molecule type" value="Genomic_DNA"/>
</dbReference>
<sequence length="265" mass="30001">MSSVGKRLVTGNGVFDVTDGADSGSPVQIHTDEGSPWPKVSDEFDAKMMEFIKQPFDYKADNVKMSRIQDNGDVSAVPAASRNLVAFSDLRDMTGRPVVWKKRYYIKAANTADSNRKLDHENNKKKVVFNPKWHNGLHLHFDNTMLDKGKPSSIVFGIRYPGGTDWRGSDWLAGDKSNNDVILGKNQLSSMWMFESAGIDSQGHQHYRIFTAIHGIEDVGGFLKPTHSIAQAGYDKDWEWRTYEEGYTAKNGFFTVKFERFDYNE</sequence>
<organism evidence="1 2">
    <name type="scientific">Apiospora kogelbergensis</name>
    <dbReference type="NCBI Taxonomy" id="1337665"/>
    <lineage>
        <taxon>Eukaryota</taxon>
        <taxon>Fungi</taxon>
        <taxon>Dikarya</taxon>
        <taxon>Ascomycota</taxon>
        <taxon>Pezizomycotina</taxon>
        <taxon>Sordariomycetes</taxon>
        <taxon>Xylariomycetidae</taxon>
        <taxon>Amphisphaeriales</taxon>
        <taxon>Apiosporaceae</taxon>
        <taxon>Apiospora</taxon>
    </lineage>
</organism>
<dbReference type="Proteomes" id="UP001392437">
    <property type="component" value="Unassembled WGS sequence"/>
</dbReference>
<evidence type="ECO:0000313" key="1">
    <source>
        <dbReference type="EMBL" id="KAK8109528.1"/>
    </source>
</evidence>
<comment type="caution">
    <text evidence="1">The sequence shown here is derived from an EMBL/GenBank/DDBJ whole genome shotgun (WGS) entry which is preliminary data.</text>
</comment>
<keyword evidence="2" id="KW-1185">Reference proteome</keyword>